<evidence type="ECO:0000259" key="2">
    <source>
        <dbReference type="Pfam" id="PF07110"/>
    </source>
</evidence>
<comment type="similarity">
    <text evidence="1">Belongs to the tpcK family.</text>
</comment>
<feature type="domain" description="EthD" evidence="2">
    <location>
        <begin position="16"/>
        <end position="117"/>
    </location>
</feature>
<comment type="caution">
    <text evidence="3">The sequence shown here is derived from an EMBL/GenBank/DDBJ whole genome shotgun (WGS) entry which is preliminary data.</text>
</comment>
<dbReference type="OrthoDB" id="2519291at2759"/>
<reference evidence="3" key="1">
    <citation type="journal article" date="2021" name="Nat. Commun.">
        <title>Genetic determinants of endophytism in the Arabidopsis root mycobiome.</title>
        <authorList>
            <person name="Mesny F."/>
            <person name="Miyauchi S."/>
            <person name="Thiergart T."/>
            <person name="Pickel B."/>
            <person name="Atanasova L."/>
            <person name="Karlsson M."/>
            <person name="Huettel B."/>
            <person name="Barry K.W."/>
            <person name="Haridas S."/>
            <person name="Chen C."/>
            <person name="Bauer D."/>
            <person name="Andreopoulos W."/>
            <person name="Pangilinan J."/>
            <person name="LaButti K."/>
            <person name="Riley R."/>
            <person name="Lipzen A."/>
            <person name="Clum A."/>
            <person name="Drula E."/>
            <person name="Henrissat B."/>
            <person name="Kohler A."/>
            <person name="Grigoriev I.V."/>
            <person name="Martin F.M."/>
            <person name="Hacquard S."/>
        </authorList>
    </citation>
    <scope>NUCLEOTIDE SEQUENCE</scope>
    <source>
        <strain evidence="3">MPI-SDFR-AT-0120</strain>
    </source>
</reference>
<evidence type="ECO:0000313" key="3">
    <source>
        <dbReference type="EMBL" id="KAH7092167.1"/>
    </source>
</evidence>
<organism evidence="3 4">
    <name type="scientific">Paraphoma chrysanthemicola</name>
    <dbReference type="NCBI Taxonomy" id="798071"/>
    <lineage>
        <taxon>Eukaryota</taxon>
        <taxon>Fungi</taxon>
        <taxon>Dikarya</taxon>
        <taxon>Ascomycota</taxon>
        <taxon>Pezizomycotina</taxon>
        <taxon>Dothideomycetes</taxon>
        <taxon>Pleosporomycetidae</taxon>
        <taxon>Pleosporales</taxon>
        <taxon>Pleosporineae</taxon>
        <taxon>Phaeosphaeriaceae</taxon>
        <taxon>Paraphoma</taxon>
    </lineage>
</organism>
<dbReference type="GO" id="GO:0016491">
    <property type="term" value="F:oxidoreductase activity"/>
    <property type="evidence" value="ECO:0007669"/>
    <property type="project" value="InterPro"/>
</dbReference>
<dbReference type="Gene3D" id="3.30.70.100">
    <property type="match status" value="1"/>
</dbReference>
<dbReference type="InterPro" id="IPR009799">
    <property type="entry name" value="EthD_dom"/>
</dbReference>
<dbReference type="Pfam" id="PF07110">
    <property type="entry name" value="EthD"/>
    <property type="match status" value="1"/>
</dbReference>
<dbReference type="InterPro" id="IPR011008">
    <property type="entry name" value="Dimeric_a/b-barrel"/>
</dbReference>
<protein>
    <recommendedName>
        <fullName evidence="2">EthD domain-containing protein</fullName>
    </recommendedName>
</protein>
<evidence type="ECO:0000256" key="1">
    <source>
        <dbReference type="ARBA" id="ARBA00005986"/>
    </source>
</evidence>
<name>A0A8K0RFC1_9PLEO</name>
<dbReference type="EMBL" id="JAGMVJ010000003">
    <property type="protein sequence ID" value="KAH7092167.1"/>
    <property type="molecule type" value="Genomic_DNA"/>
</dbReference>
<dbReference type="SUPFAM" id="SSF54909">
    <property type="entry name" value="Dimeric alpha+beta barrel"/>
    <property type="match status" value="1"/>
</dbReference>
<dbReference type="Proteomes" id="UP000813461">
    <property type="component" value="Unassembled WGS sequence"/>
</dbReference>
<evidence type="ECO:0000313" key="4">
    <source>
        <dbReference type="Proteomes" id="UP000813461"/>
    </source>
</evidence>
<dbReference type="AlphaFoldDB" id="A0A8K0RFC1"/>
<accession>A0A8K0RFC1</accession>
<gene>
    <name evidence="3" type="ORF">FB567DRAFT_588473</name>
</gene>
<proteinExistence type="inferred from homology"/>
<keyword evidence="4" id="KW-1185">Reference proteome</keyword>
<sequence length="135" mass="15473">MDQSPKYKLLLFFKRNPSLSPTEFKAYYEANHVPMVMDLAKDSKGLLRYTRRYLDHDGSDPSLDNPFTVFGNPAPTIDFDIVNEVTFDNKANAREFAKALYGVEENAKKIIADETKLFIRSQMRGMLVEEIASIE</sequence>